<dbReference type="GO" id="GO:0044781">
    <property type="term" value="P:bacterial-type flagellum organization"/>
    <property type="evidence" value="ECO:0007669"/>
    <property type="project" value="UniProtKB-UniRule"/>
</dbReference>
<dbReference type="Gene3D" id="2.60.40.4070">
    <property type="match status" value="1"/>
</dbReference>
<feature type="domain" description="FlgD/Vpr Ig-like" evidence="7">
    <location>
        <begin position="101"/>
        <end position="175"/>
    </location>
</feature>
<protein>
    <recommendedName>
        <fullName evidence="2 5">Basal-body rod modification protein FlgD</fullName>
    </recommendedName>
</protein>
<evidence type="ECO:0000256" key="6">
    <source>
        <dbReference type="SAM" id="MobiDB-lite"/>
    </source>
</evidence>
<keyword evidence="3 5" id="KW-1005">Bacterial flagellum biogenesis</keyword>
<dbReference type="KEGG" id="fes:HER31_07810"/>
<evidence type="ECO:0000259" key="7">
    <source>
        <dbReference type="Pfam" id="PF13860"/>
    </source>
</evidence>
<keyword evidence="8" id="KW-0966">Cell projection</keyword>
<organism evidence="8 9">
    <name type="scientific">Ferrimonas lipolytica</name>
    <dbReference type="NCBI Taxonomy" id="2724191"/>
    <lineage>
        <taxon>Bacteria</taxon>
        <taxon>Pseudomonadati</taxon>
        <taxon>Pseudomonadota</taxon>
        <taxon>Gammaproteobacteria</taxon>
        <taxon>Alteromonadales</taxon>
        <taxon>Ferrimonadaceae</taxon>
        <taxon>Ferrimonas</taxon>
    </lineage>
</organism>
<sequence>MEVTSTSSSSSSSNELTAISGNGTQDDLTNQFLVLMLAELEHQDPTDPIDSTEYVTQLAQFSQVESLENIRANQNTQMVLMENASIVQSSSLIGKDAYVPSNQFTVDDNDVMYGKAYLEHATETTSIDVKNDQGEVVKTIQLGPQEEGDLEYRIDPVELGLAHGDYTIEVAAMADDEVTNPQTFLAGEIERIHFISASGVMMAQMNNGLGTVSVLDISEVAEGALDELDADPIEQQAALAYQ</sequence>
<keyword evidence="8" id="KW-0282">Flagellum</keyword>
<evidence type="ECO:0000313" key="8">
    <source>
        <dbReference type="EMBL" id="QIZ76788.1"/>
    </source>
</evidence>
<evidence type="ECO:0000313" key="9">
    <source>
        <dbReference type="Proteomes" id="UP000501602"/>
    </source>
</evidence>
<dbReference type="Pfam" id="PF13860">
    <property type="entry name" value="FlgD_ig"/>
    <property type="match status" value="1"/>
</dbReference>
<feature type="compositionally biased region" description="Polar residues" evidence="6">
    <location>
        <begin position="14"/>
        <end position="23"/>
    </location>
</feature>
<evidence type="ECO:0000256" key="1">
    <source>
        <dbReference type="ARBA" id="ARBA00010577"/>
    </source>
</evidence>
<reference evidence="8 9" key="1">
    <citation type="submission" date="2020-04" db="EMBL/GenBank/DDBJ databases">
        <title>Ferrimonas sp. S7 isolated from sea water.</title>
        <authorList>
            <person name="Bae S.S."/>
            <person name="Baek K."/>
        </authorList>
    </citation>
    <scope>NUCLEOTIDE SEQUENCE [LARGE SCALE GENOMIC DNA]</scope>
    <source>
        <strain evidence="8 9">S7</strain>
    </source>
</reference>
<gene>
    <name evidence="8" type="ORF">HER31_07810</name>
</gene>
<dbReference type="RefSeq" id="WP_168660049.1">
    <property type="nucleotide sequence ID" value="NZ_CP051180.1"/>
</dbReference>
<accession>A0A6H1UD68</accession>
<comment type="similarity">
    <text evidence="1 5">Belongs to the FlgD family.</text>
</comment>
<feature type="region of interest" description="Disordered" evidence="6">
    <location>
        <begin position="1"/>
        <end position="23"/>
    </location>
</feature>
<keyword evidence="9" id="KW-1185">Reference proteome</keyword>
<dbReference type="Proteomes" id="UP000501602">
    <property type="component" value="Chromosome"/>
</dbReference>
<evidence type="ECO:0000256" key="5">
    <source>
        <dbReference type="RuleBase" id="RU362076"/>
    </source>
</evidence>
<dbReference type="Pfam" id="PF03963">
    <property type="entry name" value="FlgD"/>
    <property type="match status" value="1"/>
</dbReference>
<proteinExistence type="inferred from homology"/>
<evidence type="ECO:0000256" key="4">
    <source>
        <dbReference type="ARBA" id="ARBA00024746"/>
    </source>
</evidence>
<dbReference type="InterPro" id="IPR005648">
    <property type="entry name" value="FlgD"/>
</dbReference>
<evidence type="ECO:0000256" key="3">
    <source>
        <dbReference type="ARBA" id="ARBA00022795"/>
    </source>
</evidence>
<dbReference type="Gene3D" id="2.30.30.910">
    <property type="match status" value="1"/>
</dbReference>
<comment type="function">
    <text evidence="4 5">Required for flagellar hook formation. May act as a scaffolding protein.</text>
</comment>
<keyword evidence="8" id="KW-0969">Cilium</keyword>
<dbReference type="EMBL" id="CP051180">
    <property type="protein sequence ID" value="QIZ76788.1"/>
    <property type="molecule type" value="Genomic_DNA"/>
</dbReference>
<dbReference type="InterPro" id="IPR025965">
    <property type="entry name" value="FlgD/Vpr_Ig-like"/>
</dbReference>
<evidence type="ECO:0000256" key="2">
    <source>
        <dbReference type="ARBA" id="ARBA00016013"/>
    </source>
</evidence>
<dbReference type="AlphaFoldDB" id="A0A6H1UD68"/>
<feature type="compositionally biased region" description="Low complexity" evidence="6">
    <location>
        <begin position="1"/>
        <end position="13"/>
    </location>
</feature>
<name>A0A6H1UD68_9GAMM</name>